<dbReference type="Gene3D" id="3.80.10.10">
    <property type="entry name" value="Ribonuclease Inhibitor"/>
    <property type="match status" value="1"/>
</dbReference>
<dbReference type="AlphaFoldDB" id="S8FIY2"/>
<reference evidence="1 2" key="1">
    <citation type="journal article" date="2012" name="Science">
        <title>The Paleozoic origin of enzymatic lignin decomposition reconstructed from 31 fungal genomes.</title>
        <authorList>
            <person name="Floudas D."/>
            <person name="Binder M."/>
            <person name="Riley R."/>
            <person name="Barry K."/>
            <person name="Blanchette R.A."/>
            <person name="Henrissat B."/>
            <person name="Martinez A.T."/>
            <person name="Otillar R."/>
            <person name="Spatafora J.W."/>
            <person name="Yadav J.S."/>
            <person name="Aerts A."/>
            <person name="Benoit I."/>
            <person name="Boyd A."/>
            <person name="Carlson A."/>
            <person name="Copeland A."/>
            <person name="Coutinho P.M."/>
            <person name="de Vries R.P."/>
            <person name="Ferreira P."/>
            <person name="Findley K."/>
            <person name="Foster B."/>
            <person name="Gaskell J."/>
            <person name="Glotzer D."/>
            <person name="Gorecki P."/>
            <person name="Heitman J."/>
            <person name="Hesse C."/>
            <person name="Hori C."/>
            <person name="Igarashi K."/>
            <person name="Jurgens J.A."/>
            <person name="Kallen N."/>
            <person name="Kersten P."/>
            <person name="Kohler A."/>
            <person name="Kuees U."/>
            <person name="Kumar T.K.A."/>
            <person name="Kuo A."/>
            <person name="LaButti K."/>
            <person name="Larrondo L.F."/>
            <person name="Lindquist E."/>
            <person name="Ling A."/>
            <person name="Lombard V."/>
            <person name="Lucas S."/>
            <person name="Lundell T."/>
            <person name="Martin R."/>
            <person name="McLaughlin D.J."/>
            <person name="Morgenstern I."/>
            <person name="Morin E."/>
            <person name="Murat C."/>
            <person name="Nagy L.G."/>
            <person name="Nolan M."/>
            <person name="Ohm R.A."/>
            <person name="Patyshakuliyeva A."/>
            <person name="Rokas A."/>
            <person name="Ruiz-Duenas F.J."/>
            <person name="Sabat G."/>
            <person name="Salamov A."/>
            <person name="Samejima M."/>
            <person name="Schmutz J."/>
            <person name="Slot J.C."/>
            <person name="St John F."/>
            <person name="Stenlid J."/>
            <person name="Sun H."/>
            <person name="Sun S."/>
            <person name="Syed K."/>
            <person name="Tsang A."/>
            <person name="Wiebenga A."/>
            <person name="Young D."/>
            <person name="Pisabarro A."/>
            <person name="Eastwood D.C."/>
            <person name="Martin F."/>
            <person name="Cullen D."/>
            <person name="Grigoriev I.V."/>
            <person name="Hibbett D.S."/>
        </authorList>
    </citation>
    <scope>NUCLEOTIDE SEQUENCE</scope>
    <source>
        <strain evidence="2">FP-58527</strain>
    </source>
</reference>
<dbReference type="Proteomes" id="UP000015241">
    <property type="component" value="Unassembled WGS sequence"/>
</dbReference>
<evidence type="ECO:0000313" key="1">
    <source>
        <dbReference type="EMBL" id="EPS98339.1"/>
    </source>
</evidence>
<proteinExistence type="predicted"/>
<dbReference type="OrthoDB" id="3222238at2759"/>
<dbReference type="InterPro" id="IPR032675">
    <property type="entry name" value="LRR_dom_sf"/>
</dbReference>
<sequence>MPAALRLPEIILIILENVLSSKTDCYEARKLERSTLAAAARVCKVFTAPALIMLWRSIDTLVPLVKLLSVARLVGLDSSDDESDSDDLDYSDAVLILTGEVSPEDWACFMRYAAYVRVLDLGCSEGHRGRNIIIDPSVYGSLFHMNDSRPLLPRLREMSWSQRGSSDRRIVYLICPTLRRLHIRTKDGADNPRMSFYRSRYHRDIERRRYKEPRRRDYVLRWILREVLPKGVNLEHLTLDGIHHFMLLAPVSRCPRLETLDLPSSLANWNMDVPQLISTLGGIARLTRLTMSVDQGWDIEEDVLQPTIQQFESLETLHLSTRIVKKPQPPALVFATADCQRLRNLTIQFDTEDIEFLESSCLRQVLRTPAGFAHMRTLYVRFQGPVDWRSAPPQLSSFLLPLAPLHKLEQLYIVCEETLFACTDEDIRLITRHWRNLSTFAATFMSQDGNPSARALDHIAHNWPRLEVLCLPSLRDLASFDKHLCPHHSLRHLGILSFVAYREIRSQEDYIEVKNFAVYLSLQFPNLKTGQPFPARLSNDVDHVWKQCHSWGKILEVVQQARSLIRQRSIHCHRQGKTVK</sequence>
<dbReference type="STRING" id="743788.S8FIY2"/>
<dbReference type="HOGENOM" id="CLU_021164_3_1_1"/>
<accession>S8FIY2</accession>
<organism evidence="1 2">
    <name type="scientific">Fomitopsis schrenkii</name>
    <name type="common">Brown rot fungus</name>
    <dbReference type="NCBI Taxonomy" id="2126942"/>
    <lineage>
        <taxon>Eukaryota</taxon>
        <taxon>Fungi</taxon>
        <taxon>Dikarya</taxon>
        <taxon>Basidiomycota</taxon>
        <taxon>Agaricomycotina</taxon>
        <taxon>Agaricomycetes</taxon>
        <taxon>Polyporales</taxon>
        <taxon>Fomitopsis</taxon>
    </lineage>
</organism>
<evidence type="ECO:0008006" key="3">
    <source>
        <dbReference type="Google" id="ProtNLM"/>
    </source>
</evidence>
<keyword evidence="2" id="KW-1185">Reference proteome</keyword>
<name>S8FIY2_FOMSC</name>
<protein>
    <recommendedName>
        <fullName evidence="3">F-box domain-containing protein</fullName>
    </recommendedName>
</protein>
<gene>
    <name evidence="1" type="ORF">FOMPIDRAFT_83598</name>
</gene>
<dbReference type="SUPFAM" id="SSF52047">
    <property type="entry name" value="RNI-like"/>
    <property type="match status" value="1"/>
</dbReference>
<dbReference type="EMBL" id="KE504166">
    <property type="protein sequence ID" value="EPS98339.1"/>
    <property type="molecule type" value="Genomic_DNA"/>
</dbReference>
<evidence type="ECO:0000313" key="2">
    <source>
        <dbReference type="Proteomes" id="UP000015241"/>
    </source>
</evidence>
<dbReference type="InParanoid" id="S8FIY2"/>